<keyword evidence="14" id="KW-0961">Cell wall biogenesis/degradation</keyword>
<name>A0A7C9VL05_9BRAD</name>
<comment type="subcellular location">
    <subcellularLocation>
        <location evidence="1 14">Cell membrane</location>
        <topology evidence="1 14">Multi-pass membrane protein</topology>
    </subcellularLocation>
</comment>
<feature type="transmembrane region" description="Helical" evidence="14">
    <location>
        <begin position="43"/>
        <end position="63"/>
    </location>
</feature>
<evidence type="ECO:0000256" key="3">
    <source>
        <dbReference type="ARBA" id="ARBA00012374"/>
    </source>
</evidence>
<feature type="transmembrane region" description="Helical" evidence="14">
    <location>
        <begin position="250"/>
        <end position="267"/>
    </location>
</feature>
<accession>A0A7C9VL05</accession>
<keyword evidence="16" id="KW-1185">Reference proteome</keyword>
<dbReference type="Proteomes" id="UP000480266">
    <property type="component" value="Unassembled WGS sequence"/>
</dbReference>
<evidence type="ECO:0000256" key="4">
    <source>
        <dbReference type="ARBA" id="ARBA00021581"/>
    </source>
</evidence>
<protein>
    <recommendedName>
        <fullName evidence="4 14">Undecaprenyl-diphosphatase</fullName>
        <ecNumber evidence="3 14">3.6.1.27</ecNumber>
    </recommendedName>
    <alternativeName>
        <fullName evidence="12 14">Bacitracin resistance protein</fullName>
    </alternativeName>
    <alternativeName>
        <fullName evidence="11 14">Undecaprenyl pyrophosphate phosphatase</fullName>
    </alternativeName>
</protein>
<evidence type="ECO:0000313" key="16">
    <source>
        <dbReference type="Proteomes" id="UP000480266"/>
    </source>
</evidence>
<comment type="similarity">
    <text evidence="2 14">Belongs to the UppP family.</text>
</comment>
<comment type="miscellaneous">
    <text evidence="14">Bacitracin is thought to be involved in the inhibition of peptidoglycan synthesis by sequestering undecaprenyl diphosphate, thereby reducing the pool of lipid carrier available.</text>
</comment>
<comment type="caution">
    <text evidence="15">The sequence shown here is derived from an EMBL/GenBank/DDBJ whole genome shotgun (WGS) entry which is preliminary data.</text>
</comment>
<evidence type="ECO:0000256" key="2">
    <source>
        <dbReference type="ARBA" id="ARBA00010621"/>
    </source>
</evidence>
<dbReference type="PANTHER" id="PTHR30622">
    <property type="entry name" value="UNDECAPRENYL-DIPHOSPHATASE"/>
    <property type="match status" value="1"/>
</dbReference>
<keyword evidence="5 14" id="KW-1003">Cell membrane</keyword>
<evidence type="ECO:0000256" key="12">
    <source>
        <dbReference type="ARBA" id="ARBA00032932"/>
    </source>
</evidence>
<evidence type="ECO:0000313" key="15">
    <source>
        <dbReference type="EMBL" id="NGX95291.1"/>
    </source>
</evidence>
<keyword evidence="6 14" id="KW-0812">Transmembrane</keyword>
<organism evidence="15 16">
    <name type="scientific">Candidatus Afipia apatlaquensis</name>
    <dbReference type="NCBI Taxonomy" id="2712852"/>
    <lineage>
        <taxon>Bacteria</taxon>
        <taxon>Pseudomonadati</taxon>
        <taxon>Pseudomonadota</taxon>
        <taxon>Alphaproteobacteria</taxon>
        <taxon>Hyphomicrobiales</taxon>
        <taxon>Nitrobacteraceae</taxon>
        <taxon>Afipia</taxon>
    </lineage>
</organism>
<reference evidence="15" key="1">
    <citation type="submission" date="2020-02" db="EMBL/GenBank/DDBJ databases">
        <title>Draft genome sequence of Candidatus Afipia apatlaquensis IBT-C3, a potential strain for decolorization of textile dyes.</title>
        <authorList>
            <person name="Sanchez-Reyes A."/>
            <person name="Breton-Deval L."/>
            <person name="Mangelson H."/>
            <person name="Sanchez-Flores A."/>
        </authorList>
    </citation>
    <scope>NUCLEOTIDE SEQUENCE [LARGE SCALE GENOMIC DNA]</scope>
    <source>
        <strain evidence="15">IBT-C3</strain>
    </source>
</reference>
<dbReference type="EMBL" id="JAAMRR010000453">
    <property type="protein sequence ID" value="NGX95291.1"/>
    <property type="molecule type" value="Genomic_DNA"/>
</dbReference>
<keyword evidence="14" id="KW-0573">Peptidoglycan synthesis</keyword>
<feature type="transmembrane region" description="Helical" evidence="14">
    <location>
        <begin position="83"/>
        <end position="104"/>
    </location>
</feature>
<dbReference type="GO" id="GO:0050380">
    <property type="term" value="F:undecaprenyl-diphosphatase activity"/>
    <property type="evidence" value="ECO:0007669"/>
    <property type="project" value="UniProtKB-UniRule"/>
</dbReference>
<evidence type="ECO:0000256" key="11">
    <source>
        <dbReference type="ARBA" id="ARBA00032707"/>
    </source>
</evidence>
<evidence type="ECO:0000256" key="1">
    <source>
        <dbReference type="ARBA" id="ARBA00004651"/>
    </source>
</evidence>
<evidence type="ECO:0000256" key="6">
    <source>
        <dbReference type="ARBA" id="ARBA00022692"/>
    </source>
</evidence>
<evidence type="ECO:0000256" key="10">
    <source>
        <dbReference type="ARBA" id="ARBA00023251"/>
    </source>
</evidence>
<dbReference type="Pfam" id="PF02673">
    <property type="entry name" value="BacA"/>
    <property type="match status" value="1"/>
</dbReference>
<feature type="transmembrane region" description="Helical" evidence="14">
    <location>
        <begin position="110"/>
        <end position="129"/>
    </location>
</feature>
<evidence type="ECO:0000256" key="13">
    <source>
        <dbReference type="ARBA" id="ARBA00047594"/>
    </source>
</evidence>
<feature type="transmembrane region" description="Helical" evidence="14">
    <location>
        <begin position="217"/>
        <end position="238"/>
    </location>
</feature>
<dbReference type="GO" id="GO:0008360">
    <property type="term" value="P:regulation of cell shape"/>
    <property type="evidence" value="ECO:0007669"/>
    <property type="project" value="UniProtKB-KW"/>
</dbReference>
<keyword evidence="8 14" id="KW-1133">Transmembrane helix</keyword>
<keyword evidence="7 14" id="KW-0378">Hydrolase</keyword>
<feature type="transmembrane region" description="Helical" evidence="14">
    <location>
        <begin position="184"/>
        <end position="205"/>
    </location>
</feature>
<dbReference type="NCBIfam" id="TIGR00753">
    <property type="entry name" value="undec_PP_bacA"/>
    <property type="match status" value="1"/>
</dbReference>
<dbReference type="NCBIfam" id="NF001389">
    <property type="entry name" value="PRK00281.1-2"/>
    <property type="match status" value="1"/>
</dbReference>
<dbReference type="InterPro" id="IPR003824">
    <property type="entry name" value="UppP"/>
</dbReference>
<dbReference type="GO" id="GO:0005886">
    <property type="term" value="C:plasma membrane"/>
    <property type="evidence" value="ECO:0007669"/>
    <property type="project" value="UniProtKB-SubCell"/>
</dbReference>
<comment type="function">
    <text evidence="14">Catalyzes the dephosphorylation of undecaprenyl diphosphate (UPP). Confers resistance to bacitracin.</text>
</comment>
<dbReference type="GO" id="GO:0009252">
    <property type="term" value="P:peptidoglycan biosynthetic process"/>
    <property type="evidence" value="ECO:0007669"/>
    <property type="project" value="UniProtKB-KW"/>
</dbReference>
<dbReference type="HAMAP" id="MF_01006">
    <property type="entry name" value="Undec_diphosphatase"/>
    <property type="match status" value="1"/>
</dbReference>
<keyword evidence="14" id="KW-0133">Cell shape</keyword>
<comment type="catalytic activity">
    <reaction evidence="13 14">
        <text>di-trans,octa-cis-undecaprenyl diphosphate + H2O = di-trans,octa-cis-undecaprenyl phosphate + phosphate + H(+)</text>
        <dbReference type="Rhea" id="RHEA:28094"/>
        <dbReference type="ChEBI" id="CHEBI:15377"/>
        <dbReference type="ChEBI" id="CHEBI:15378"/>
        <dbReference type="ChEBI" id="CHEBI:43474"/>
        <dbReference type="ChEBI" id="CHEBI:58405"/>
        <dbReference type="ChEBI" id="CHEBI:60392"/>
        <dbReference type="EC" id="3.6.1.27"/>
    </reaction>
</comment>
<dbReference type="GO" id="GO:0046677">
    <property type="term" value="P:response to antibiotic"/>
    <property type="evidence" value="ECO:0007669"/>
    <property type="project" value="UniProtKB-UniRule"/>
</dbReference>
<evidence type="ECO:0000256" key="7">
    <source>
        <dbReference type="ARBA" id="ARBA00022801"/>
    </source>
</evidence>
<evidence type="ECO:0000256" key="9">
    <source>
        <dbReference type="ARBA" id="ARBA00023136"/>
    </source>
</evidence>
<dbReference type="PANTHER" id="PTHR30622:SF3">
    <property type="entry name" value="UNDECAPRENYL-DIPHOSPHATASE"/>
    <property type="match status" value="1"/>
</dbReference>
<gene>
    <name evidence="14" type="primary">uppP</name>
    <name evidence="15" type="ORF">G4V63_08700</name>
</gene>
<feature type="transmembrane region" description="Helical" evidence="14">
    <location>
        <begin position="141"/>
        <end position="164"/>
    </location>
</feature>
<keyword evidence="10 14" id="KW-0046">Antibiotic resistance</keyword>
<dbReference type="NCBIfam" id="NF001390">
    <property type="entry name" value="PRK00281.1-4"/>
    <property type="match status" value="1"/>
</dbReference>
<dbReference type="EC" id="3.6.1.27" evidence="3 14"/>
<sequence length="268" mass="29380">MLADLLKALVLGIVEGVTEFLPVSSTGHLLLVERFMDLDRDNFWKTFAVMIQLGAILAILVIYFGRLWRVALGMFSDPAARRFVIGVLLAFFPAVVLGLIFGSFIKSVLFNPWVVCFTLIAGGAVLLWVDQQDFKPRYHDAMAFSLPMYLGIGVAQCAAMIPGVSRSGASIVAAMLFGADKRAAAEFSFFLAIPTMVGAFVYDFYKNRADMTMDHGLIIAVGFVVSFITAIIVVKTFLDYVTRHGFALFAWWRVIVGSLGLIALALGK</sequence>
<dbReference type="AlphaFoldDB" id="A0A7C9VL05"/>
<keyword evidence="9 14" id="KW-0472">Membrane</keyword>
<evidence type="ECO:0000256" key="8">
    <source>
        <dbReference type="ARBA" id="ARBA00022989"/>
    </source>
</evidence>
<evidence type="ECO:0000256" key="5">
    <source>
        <dbReference type="ARBA" id="ARBA00022475"/>
    </source>
</evidence>
<evidence type="ECO:0000256" key="14">
    <source>
        <dbReference type="HAMAP-Rule" id="MF_01006"/>
    </source>
</evidence>
<proteinExistence type="inferred from homology"/>
<dbReference type="GO" id="GO:0071555">
    <property type="term" value="P:cell wall organization"/>
    <property type="evidence" value="ECO:0007669"/>
    <property type="project" value="UniProtKB-KW"/>
</dbReference>